<keyword evidence="6" id="KW-1185">Reference proteome</keyword>
<evidence type="ECO:0000256" key="3">
    <source>
        <dbReference type="PROSITE-ProRule" id="PRU00176"/>
    </source>
</evidence>
<sequence>MENENPKLFIKEISSEITETVLKEHFSEYGEVKDVLIIALKNIGFVTFSDPSMAQEALQQEHIILGKRVEVKAAKPNVPICDRKIFVGGLPHAITLEAFKQYFEAYGNITDAVVIHDSETKVSRGFGFVTYDSEEAAKQVLQNTFHQLEGKRVEVKKVTPKQHLRNGRGGFSPSPSASSSYDLNSQPYPYWPWYGDYHQPCWYGFHGGYNQQPLEYGHPFYYQHPYYYNKNRGETYYQPLDLYRPIPCADPDCHHPYCNKNRM</sequence>
<evidence type="ECO:0000313" key="6">
    <source>
        <dbReference type="Proteomes" id="UP001396334"/>
    </source>
</evidence>
<dbReference type="EMBL" id="JBBPBN010000005">
    <property type="protein sequence ID" value="KAK9038684.1"/>
    <property type="molecule type" value="Genomic_DNA"/>
</dbReference>
<dbReference type="SUPFAM" id="SSF54928">
    <property type="entry name" value="RNA-binding domain, RBD"/>
    <property type="match status" value="2"/>
</dbReference>
<dbReference type="Proteomes" id="UP001396334">
    <property type="component" value="Unassembled WGS sequence"/>
</dbReference>
<evidence type="ECO:0000259" key="4">
    <source>
        <dbReference type="PROSITE" id="PS50102"/>
    </source>
</evidence>
<evidence type="ECO:0000256" key="2">
    <source>
        <dbReference type="ARBA" id="ARBA00022884"/>
    </source>
</evidence>
<evidence type="ECO:0000256" key="1">
    <source>
        <dbReference type="ARBA" id="ARBA00022737"/>
    </source>
</evidence>
<dbReference type="SMART" id="SM00360">
    <property type="entry name" value="RRM"/>
    <property type="match status" value="2"/>
</dbReference>
<dbReference type="Pfam" id="PF00076">
    <property type="entry name" value="RRM_1"/>
    <property type="match status" value="2"/>
</dbReference>
<reference evidence="5 6" key="1">
    <citation type="journal article" date="2024" name="G3 (Bethesda)">
        <title>Genome assembly of Hibiscus sabdariffa L. provides insights into metabolisms of medicinal natural products.</title>
        <authorList>
            <person name="Kim T."/>
        </authorList>
    </citation>
    <scope>NUCLEOTIDE SEQUENCE [LARGE SCALE GENOMIC DNA]</scope>
    <source>
        <strain evidence="5">TK-2024</strain>
        <tissue evidence="5">Old leaves</tissue>
    </source>
</reference>
<dbReference type="InterPro" id="IPR000504">
    <property type="entry name" value="RRM_dom"/>
</dbReference>
<evidence type="ECO:0000313" key="5">
    <source>
        <dbReference type="EMBL" id="KAK9038684.1"/>
    </source>
</evidence>
<dbReference type="PANTHER" id="PTHR48032">
    <property type="entry name" value="RNA-BINDING PROTEIN MUSASHI HOMOLOG RBP6"/>
    <property type="match status" value="1"/>
</dbReference>
<feature type="domain" description="RRM" evidence="4">
    <location>
        <begin position="6"/>
        <end position="76"/>
    </location>
</feature>
<keyword evidence="2 3" id="KW-0694">RNA-binding</keyword>
<dbReference type="PROSITE" id="PS50102">
    <property type="entry name" value="RRM"/>
    <property type="match status" value="2"/>
</dbReference>
<dbReference type="InterPro" id="IPR012677">
    <property type="entry name" value="Nucleotide-bd_a/b_plait_sf"/>
</dbReference>
<proteinExistence type="predicted"/>
<comment type="caution">
    <text evidence="5">The sequence shown here is derived from an EMBL/GenBank/DDBJ whole genome shotgun (WGS) entry which is preliminary data.</text>
</comment>
<feature type="domain" description="RRM" evidence="4">
    <location>
        <begin position="83"/>
        <end position="160"/>
    </location>
</feature>
<dbReference type="PANTHER" id="PTHR48032:SF8">
    <property type="entry name" value="RNA-BINDING PROTEIN 1-LIKE"/>
    <property type="match status" value="1"/>
</dbReference>
<gene>
    <name evidence="5" type="ORF">V6N11_023540</name>
</gene>
<keyword evidence="1" id="KW-0677">Repeat</keyword>
<accession>A0ABR2TMQ9</accession>
<organism evidence="5 6">
    <name type="scientific">Hibiscus sabdariffa</name>
    <name type="common">roselle</name>
    <dbReference type="NCBI Taxonomy" id="183260"/>
    <lineage>
        <taxon>Eukaryota</taxon>
        <taxon>Viridiplantae</taxon>
        <taxon>Streptophyta</taxon>
        <taxon>Embryophyta</taxon>
        <taxon>Tracheophyta</taxon>
        <taxon>Spermatophyta</taxon>
        <taxon>Magnoliopsida</taxon>
        <taxon>eudicotyledons</taxon>
        <taxon>Gunneridae</taxon>
        <taxon>Pentapetalae</taxon>
        <taxon>rosids</taxon>
        <taxon>malvids</taxon>
        <taxon>Malvales</taxon>
        <taxon>Malvaceae</taxon>
        <taxon>Malvoideae</taxon>
        <taxon>Hibiscus</taxon>
    </lineage>
</organism>
<protein>
    <recommendedName>
        <fullName evidence="4">RRM domain-containing protein</fullName>
    </recommendedName>
</protein>
<dbReference type="InterPro" id="IPR035979">
    <property type="entry name" value="RBD_domain_sf"/>
</dbReference>
<name>A0ABR2TMQ9_9ROSI</name>
<dbReference type="Gene3D" id="3.30.70.330">
    <property type="match status" value="2"/>
</dbReference>